<name>A0A9P5X9G6_9AGAR</name>
<dbReference type="Proteomes" id="UP000807342">
    <property type="component" value="Unassembled WGS sequence"/>
</dbReference>
<reference evidence="1" key="1">
    <citation type="submission" date="2020-11" db="EMBL/GenBank/DDBJ databases">
        <authorList>
            <consortium name="DOE Joint Genome Institute"/>
            <person name="Ahrendt S."/>
            <person name="Riley R."/>
            <person name="Andreopoulos W."/>
            <person name="Labutti K."/>
            <person name="Pangilinan J."/>
            <person name="Ruiz-Duenas F.J."/>
            <person name="Barrasa J.M."/>
            <person name="Sanchez-Garcia M."/>
            <person name="Camarero S."/>
            <person name="Miyauchi S."/>
            <person name="Serrano A."/>
            <person name="Linde D."/>
            <person name="Babiker R."/>
            <person name="Drula E."/>
            <person name="Ayuso-Fernandez I."/>
            <person name="Pacheco R."/>
            <person name="Padilla G."/>
            <person name="Ferreira P."/>
            <person name="Barriuso J."/>
            <person name="Kellner H."/>
            <person name="Castanera R."/>
            <person name="Alfaro M."/>
            <person name="Ramirez L."/>
            <person name="Pisabarro A.G."/>
            <person name="Kuo A."/>
            <person name="Tritt A."/>
            <person name="Lipzen A."/>
            <person name="He G."/>
            <person name="Yan M."/>
            <person name="Ng V."/>
            <person name="Cullen D."/>
            <person name="Martin F."/>
            <person name="Rosso M.-N."/>
            <person name="Henrissat B."/>
            <person name="Hibbett D."/>
            <person name="Martinez A.T."/>
            <person name="Grigoriev I.V."/>
        </authorList>
    </citation>
    <scope>NUCLEOTIDE SEQUENCE</scope>
    <source>
        <strain evidence="1">MF-IS2</strain>
    </source>
</reference>
<protein>
    <submittedName>
        <fullName evidence="1">Uncharacterized protein</fullName>
    </submittedName>
</protein>
<dbReference type="EMBL" id="MU151206">
    <property type="protein sequence ID" value="KAF9447303.1"/>
    <property type="molecule type" value="Genomic_DNA"/>
</dbReference>
<organism evidence="1 2">
    <name type="scientific">Macrolepiota fuliginosa MF-IS2</name>
    <dbReference type="NCBI Taxonomy" id="1400762"/>
    <lineage>
        <taxon>Eukaryota</taxon>
        <taxon>Fungi</taxon>
        <taxon>Dikarya</taxon>
        <taxon>Basidiomycota</taxon>
        <taxon>Agaricomycotina</taxon>
        <taxon>Agaricomycetes</taxon>
        <taxon>Agaricomycetidae</taxon>
        <taxon>Agaricales</taxon>
        <taxon>Agaricineae</taxon>
        <taxon>Agaricaceae</taxon>
        <taxon>Macrolepiota</taxon>
    </lineage>
</organism>
<proteinExistence type="predicted"/>
<comment type="caution">
    <text evidence="1">The sequence shown here is derived from an EMBL/GenBank/DDBJ whole genome shotgun (WGS) entry which is preliminary data.</text>
</comment>
<keyword evidence="2" id="KW-1185">Reference proteome</keyword>
<evidence type="ECO:0000313" key="2">
    <source>
        <dbReference type="Proteomes" id="UP000807342"/>
    </source>
</evidence>
<evidence type="ECO:0000313" key="1">
    <source>
        <dbReference type="EMBL" id="KAF9447303.1"/>
    </source>
</evidence>
<dbReference type="AlphaFoldDB" id="A0A9P5X9G6"/>
<dbReference type="OrthoDB" id="2935230at2759"/>
<accession>A0A9P5X9G6</accession>
<gene>
    <name evidence="1" type="ORF">P691DRAFT_802628</name>
</gene>
<sequence>MEPQYASAWALPNELVLEVAKLASANSQSDYRNWLLVSYDWYQAVRLVCLRHVPIHLFSGQAIDNFASLLQTYPDAAQFVQHLWTTSCTKTELSIVRACTNLISLACQSKLLVSISSMPTFSHTSLRELTIMTIWSPWEDVMCTPHAAQLCSQITHLRHFEGLPPDFPANELTSLKQLSFASHIYRDFLLRHISRLGDMKTLEDIVVTTSWQRGTGAAPQELAKGLQAIDKRLRVVHCERGFSERETWCERSRLGKCLWNVARPDTIVPIGSDEPKFTPYN</sequence>